<evidence type="ECO:0000256" key="2">
    <source>
        <dbReference type="SAM" id="MobiDB-lite"/>
    </source>
</evidence>
<dbReference type="EMBL" id="MGFE01000015">
    <property type="protein sequence ID" value="OGL98788.1"/>
    <property type="molecule type" value="Genomic_DNA"/>
</dbReference>
<feature type="compositionally biased region" description="Low complexity" evidence="2">
    <location>
        <begin position="46"/>
        <end position="58"/>
    </location>
</feature>
<sequence length="220" mass="22939">MAVIVLGIAVAYVSFLIRFESNTSPEIARVTADADAWRIVLASSSAAGPADSPGIGSSEVRGSSSTNEVLPDGTPVRIKILAIHVNAAVQRVALAEDGSMGVPALPTDVAWYSLGPKPGQIGSAVLAGHVDWYGGVTGVFADLDTLAPGDTVVILDDYGSEISFVVREVRAYGSGDDATDVFVSTDGVAHLNLVTCTGIWDRDAGQYTKRLVVFSDRVTE</sequence>
<evidence type="ECO:0000313" key="4">
    <source>
        <dbReference type="Proteomes" id="UP000176501"/>
    </source>
</evidence>
<reference evidence="3 4" key="1">
    <citation type="journal article" date="2016" name="Nat. Commun.">
        <title>Thousands of microbial genomes shed light on interconnected biogeochemical processes in an aquifer system.</title>
        <authorList>
            <person name="Anantharaman K."/>
            <person name="Brown C.T."/>
            <person name="Hug L.A."/>
            <person name="Sharon I."/>
            <person name="Castelle C.J."/>
            <person name="Probst A.J."/>
            <person name="Thomas B.C."/>
            <person name="Singh A."/>
            <person name="Wilkins M.J."/>
            <person name="Karaoz U."/>
            <person name="Brodie E.L."/>
            <person name="Williams K.H."/>
            <person name="Hubbard S.S."/>
            <person name="Banfield J.F."/>
        </authorList>
    </citation>
    <scope>NUCLEOTIDE SEQUENCE [LARGE SCALE GENOMIC DNA]</scope>
</reference>
<dbReference type="CDD" id="cd05829">
    <property type="entry name" value="Sortase_F"/>
    <property type="match status" value="1"/>
</dbReference>
<evidence type="ECO:0000256" key="1">
    <source>
        <dbReference type="ARBA" id="ARBA00022801"/>
    </source>
</evidence>
<dbReference type="InterPro" id="IPR023365">
    <property type="entry name" value="Sortase_dom-sf"/>
</dbReference>
<evidence type="ECO:0000313" key="3">
    <source>
        <dbReference type="EMBL" id="OGL98788.1"/>
    </source>
</evidence>
<evidence type="ECO:0008006" key="5">
    <source>
        <dbReference type="Google" id="ProtNLM"/>
    </source>
</evidence>
<comment type="caution">
    <text evidence="3">The sequence shown here is derived from an EMBL/GenBank/DDBJ whole genome shotgun (WGS) entry which is preliminary data.</text>
</comment>
<dbReference type="AlphaFoldDB" id="A0A1F7W8S2"/>
<protein>
    <recommendedName>
        <fullName evidence="5">Class F sortase</fullName>
    </recommendedName>
</protein>
<dbReference type="Pfam" id="PF04203">
    <property type="entry name" value="Sortase"/>
    <property type="match status" value="1"/>
</dbReference>
<organism evidence="3 4">
    <name type="scientific">Candidatus Uhrbacteria bacterium RIFOXYB2_FULL_57_15</name>
    <dbReference type="NCBI Taxonomy" id="1802422"/>
    <lineage>
        <taxon>Bacteria</taxon>
        <taxon>Candidatus Uhriibacteriota</taxon>
    </lineage>
</organism>
<proteinExistence type="predicted"/>
<gene>
    <name evidence="3" type="ORF">A2304_04820</name>
</gene>
<dbReference type="Proteomes" id="UP000176501">
    <property type="component" value="Unassembled WGS sequence"/>
</dbReference>
<dbReference type="Gene3D" id="2.40.260.10">
    <property type="entry name" value="Sortase"/>
    <property type="match status" value="1"/>
</dbReference>
<feature type="region of interest" description="Disordered" evidence="2">
    <location>
        <begin position="46"/>
        <end position="68"/>
    </location>
</feature>
<dbReference type="InterPro" id="IPR005754">
    <property type="entry name" value="Sortase"/>
</dbReference>
<dbReference type="GO" id="GO:0016787">
    <property type="term" value="F:hydrolase activity"/>
    <property type="evidence" value="ECO:0007669"/>
    <property type="project" value="UniProtKB-KW"/>
</dbReference>
<name>A0A1F7W8S2_9BACT</name>
<dbReference type="SUPFAM" id="SSF63817">
    <property type="entry name" value="Sortase"/>
    <property type="match status" value="1"/>
</dbReference>
<dbReference type="InterPro" id="IPR042001">
    <property type="entry name" value="Sortase_F"/>
</dbReference>
<keyword evidence="1" id="KW-0378">Hydrolase</keyword>
<accession>A0A1F7W8S2</accession>